<dbReference type="EMBL" id="JH719381">
    <property type="protein sequence ID" value="EJB07072.1"/>
    <property type="molecule type" value="Genomic_DNA"/>
</dbReference>
<dbReference type="Proteomes" id="UP000005092">
    <property type="component" value="Unassembled WGS sequence"/>
</dbReference>
<proteinExistence type="predicted"/>
<evidence type="ECO:0000313" key="2">
    <source>
        <dbReference type="Proteomes" id="UP000005092"/>
    </source>
</evidence>
<dbReference type="Gene3D" id="3.40.190.10">
    <property type="entry name" value="Periplasmic binding protein-like II"/>
    <property type="match status" value="2"/>
</dbReference>
<reference evidence="1 2" key="1">
    <citation type="submission" date="2012-02" db="EMBL/GenBank/DDBJ databases">
        <title>Improved High-Quality Draft Sequence of Rhizobium leguminosarum bv. trifolii WSM597.</title>
        <authorList>
            <consortium name="US DOE Joint Genome Institute"/>
            <person name="Lucas S."/>
            <person name="Han J."/>
            <person name="Lapidus A."/>
            <person name="Cheng J.-F."/>
            <person name="Goodwin L."/>
            <person name="Pitluck S."/>
            <person name="Peters L."/>
            <person name="Ovchinnikova G."/>
            <person name="Held B."/>
            <person name="Detter J.C."/>
            <person name="Han C."/>
            <person name="Tapia R."/>
            <person name="Land M."/>
            <person name="Hauser L."/>
            <person name="Kyrpides N."/>
            <person name="Ivanova N."/>
            <person name="Pagani I."/>
            <person name="Brau L."/>
            <person name="Yates R."/>
            <person name="O'Hara G."/>
            <person name="Rui T."/>
            <person name="Howieson J."/>
            <person name="Reeve W."/>
            <person name="Woyke T."/>
        </authorList>
    </citation>
    <scope>NUCLEOTIDE SEQUENCE [LARGE SCALE GENOMIC DNA]</scope>
    <source>
        <strain evidence="1 2">WSM597</strain>
    </source>
</reference>
<feature type="non-terminal residue" evidence="1">
    <location>
        <position position="1"/>
    </location>
</feature>
<name>I9NK00_RHILT</name>
<dbReference type="HOGENOM" id="CLU_2325830_0_0_5"/>
<evidence type="ECO:0000313" key="1">
    <source>
        <dbReference type="EMBL" id="EJB07072.1"/>
    </source>
</evidence>
<protein>
    <submittedName>
        <fullName evidence="1">Uncharacterized protein</fullName>
    </submittedName>
</protein>
<sequence length="98" mass="10695">WAATSRGRSAVATGNGLSNAAYSYARIARLTVSPVPIYVPSFRIFMVWNVRQNGDIHSQWLRSFVIDLTHELQLASATVASAAAGSARRKDKSQDNSE</sequence>
<dbReference type="AlphaFoldDB" id="I9NK00"/>
<accession>I9NK00</accession>
<gene>
    <name evidence="1" type="ORF">Rleg9DRAFT_6053</name>
</gene>
<organism evidence="1 2">
    <name type="scientific">Rhizobium leguminosarum bv. trifolii WSM597</name>
    <dbReference type="NCBI Taxonomy" id="754764"/>
    <lineage>
        <taxon>Bacteria</taxon>
        <taxon>Pseudomonadati</taxon>
        <taxon>Pseudomonadota</taxon>
        <taxon>Alphaproteobacteria</taxon>
        <taxon>Hyphomicrobiales</taxon>
        <taxon>Rhizobiaceae</taxon>
        <taxon>Rhizobium/Agrobacterium group</taxon>
        <taxon>Rhizobium</taxon>
    </lineage>
</organism>